<feature type="compositionally biased region" description="Polar residues" evidence="1">
    <location>
        <begin position="34"/>
        <end position="43"/>
    </location>
</feature>
<dbReference type="OrthoDB" id="3266602at2759"/>
<sequence length="396" mass="43780">MSKKDAVKNGMEVCEDDVSSTAEKGNKHKDADTEMQSATAQGQGSLRLDSAEAVIGKTLWSLGGERLPPGIRGNDWGVMPRLVRTIARLLGPDDSKDSILANLVSASTFSTSRLGNYTLQDPAGLVTSGSRICAVSGCQHIVPNAVEYRDDICFLCHVQRENQDIKYQAERPGPGLAPVEKEDPSLESNCKFPVRIQLPHNLLRSLIGRCSHIDRGMKLELQKIKSLRARAKGPLNPNTSRCTWRRASDEARKGRRLDVHLRVRILLQQADDPDGSMDSSEPIEVRTASSKLPVKSRGSTPTIKIPPRPVPPPKPLGPTPYPEYQSLNRLVTDLQDLYVNYLQAQALYYLALYQTKPSDSKRSGSTRTPPFMSKFTFDGEFSAVALDFDIPGRKMR</sequence>
<reference evidence="2 3" key="1">
    <citation type="journal article" date="2020" name="ISME J.">
        <title>Uncovering the hidden diversity of litter-decomposition mechanisms in mushroom-forming fungi.</title>
        <authorList>
            <person name="Floudas D."/>
            <person name="Bentzer J."/>
            <person name="Ahren D."/>
            <person name="Johansson T."/>
            <person name="Persson P."/>
            <person name="Tunlid A."/>
        </authorList>
    </citation>
    <scope>NUCLEOTIDE SEQUENCE [LARGE SCALE GENOMIC DNA]</scope>
    <source>
        <strain evidence="2 3">CBS 406.79</strain>
    </source>
</reference>
<keyword evidence="3" id="KW-1185">Reference proteome</keyword>
<evidence type="ECO:0000256" key="1">
    <source>
        <dbReference type="SAM" id="MobiDB-lite"/>
    </source>
</evidence>
<dbReference type="Proteomes" id="UP000518752">
    <property type="component" value="Unassembled WGS sequence"/>
</dbReference>
<proteinExistence type="predicted"/>
<feature type="region of interest" description="Disordered" evidence="1">
    <location>
        <begin position="1"/>
        <end position="43"/>
    </location>
</feature>
<dbReference type="EMBL" id="JAACJN010000025">
    <property type="protein sequence ID" value="KAF5389021.1"/>
    <property type="molecule type" value="Genomic_DNA"/>
</dbReference>
<gene>
    <name evidence="2" type="ORF">D9757_005147</name>
</gene>
<feature type="region of interest" description="Disordered" evidence="1">
    <location>
        <begin position="270"/>
        <end position="317"/>
    </location>
</feature>
<evidence type="ECO:0000313" key="2">
    <source>
        <dbReference type="EMBL" id="KAF5389021.1"/>
    </source>
</evidence>
<feature type="compositionally biased region" description="Pro residues" evidence="1">
    <location>
        <begin position="304"/>
        <end position="317"/>
    </location>
</feature>
<evidence type="ECO:0000313" key="3">
    <source>
        <dbReference type="Proteomes" id="UP000518752"/>
    </source>
</evidence>
<organism evidence="2 3">
    <name type="scientific">Collybiopsis confluens</name>
    <dbReference type="NCBI Taxonomy" id="2823264"/>
    <lineage>
        <taxon>Eukaryota</taxon>
        <taxon>Fungi</taxon>
        <taxon>Dikarya</taxon>
        <taxon>Basidiomycota</taxon>
        <taxon>Agaricomycotina</taxon>
        <taxon>Agaricomycetes</taxon>
        <taxon>Agaricomycetidae</taxon>
        <taxon>Agaricales</taxon>
        <taxon>Marasmiineae</taxon>
        <taxon>Omphalotaceae</taxon>
        <taxon>Collybiopsis</taxon>
    </lineage>
</organism>
<comment type="caution">
    <text evidence="2">The sequence shown here is derived from an EMBL/GenBank/DDBJ whole genome shotgun (WGS) entry which is preliminary data.</text>
</comment>
<name>A0A8H5HTL6_9AGAR</name>
<accession>A0A8H5HTL6</accession>
<protein>
    <submittedName>
        <fullName evidence="2">Uncharacterized protein</fullName>
    </submittedName>
</protein>
<dbReference type="AlphaFoldDB" id="A0A8H5HTL6"/>